<protein>
    <recommendedName>
        <fullName evidence="2">Repressor of RNA polymerase III transcription MAF1</fullName>
    </recommendedName>
</protein>
<dbReference type="OMA" id="CKMAGDH"/>
<gene>
    <name evidence="4" type="primary">100637517</name>
</gene>
<dbReference type="InterPro" id="IPR015257">
    <property type="entry name" value="Maf1"/>
</dbReference>
<reference evidence="4" key="2">
    <citation type="submission" date="2017-05" db="UniProtKB">
        <authorList>
            <consortium name="EnsemblMetazoa"/>
        </authorList>
    </citation>
    <scope>IDENTIFICATION</scope>
</reference>
<dbReference type="InParanoid" id="A0A1X7TUB1"/>
<dbReference type="PIRSF" id="PIRSF037240">
    <property type="entry name" value="RNA_polIII_Trep_MAF1"/>
    <property type="match status" value="1"/>
</dbReference>
<dbReference type="EnsemblMetazoa" id="XM_020002088.1">
    <property type="protein sequence ID" value="XP_019857647.1"/>
    <property type="gene ID" value="LOC100637517"/>
</dbReference>
<dbReference type="AlphaFoldDB" id="A0A1X7TUB1"/>
<dbReference type="GO" id="GO:0000994">
    <property type="term" value="F:RNA polymerase III core binding"/>
    <property type="evidence" value="ECO:0007669"/>
    <property type="project" value="TreeGrafter"/>
</dbReference>
<dbReference type="FunFam" id="3.40.1000.50:FF:000003">
    <property type="entry name" value="Repressor of RNA polymerase III transcription MAF1"/>
    <property type="match status" value="1"/>
</dbReference>
<dbReference type="EnsemblMetazoa" id="Aqu2.1.18821_001">
    <property type="protein sequence ID" value="Aqu2.1.18821_001"/>
    <property type="gene ID" value="Aqu2.1.18821"/>
</dbReference>
<sequence>MKLLENAKLDGISTALSIDTGHCRISGRVESYSCKMAGNDKKLYKQLSSQDGGQSSSSVQALSPPQTLIIGSPVYGSPSLLPPVSLPTILMRSVSGCSTVSSDSSQPQLCDTISHKTLFYLKSTLNASFYPDYDFSDAKSDEFSRELSVQWVMDAVRSNLSPAVCDRFASLESQLWATIDEEIILKDCDIYSYNADLESDPYGVEGSLWSFNYFFYNKKLKRILFFSCHATSPSAEDMELEVCSPTFEDTDLLDPSDIEDTNNGTTSASQLQELFSY</sequence>
<feature type="compositionally biased region" description="Polar residues" evidence="3">
    <location>
        <begin position="261"/>
        <end position="277"/>
    </location>
</feature>
<keyword evidence="5" id="KW-1185">Reference proteome</keyword>
<dbReference type="KEGG" id="aqu:100637517"/>
<dbReference type="GO" id="GO:0005634">
    <property type="term" value="C:nucleus"/>
    <property type="evidence" value="ECO:0007669"/>
    <property type="project" value="UniProtKB-SubCell"/>
</dbReference>
<dbReference type="PANTHER" id="PTHR22504:SF0">
    <property type="entry name" value="REPRESSOR OF RNA POLYMERASE III TRANSCRIPTION MAF1 HOMOLOG"/>
    <property type="match status" value="1"/>
</dbReference>
<dbReference type="PANTHER" id="PTHR22504">
    <property type="entry name" value="REPRESSOR OF RNA POLYMERASE III TRANSCRIPTION MAF1"/>
    <property type="match status" value="1"/>
</dbReference>
<dbReference type="STRING" id="400682.A0A1X7TUB1"/>
<comment type="subcellular location">
    <subcellularLocation>
        <location evidence="2">Nucleus</location>
    </subcellularLocation>
</comment>
<evidence type="ECO:0000313" key="5">
    <source>
        <dbReference type="Proteomes" id="UP000007879"/>
    </source>
</evidence>
<dbReference type="GO" id="GO:0016480">
    <property type="term" value="P:negative regulation of transcription by RNA polymerase III"/>
    <property type="evidence" value="ECO:0007669"/>
    <property type="project" value="UniProtKB-UniRule"/>
</dbReference>
<evidence type="ECO:0000313" key="4">
    <source>
        <dbReference type="EnsemblMetazoa" id="Aqu2.1.18821_001"/>
    </source>
</evidence>
<evidence type="ECO:0000256" key="1">
    <source>
        <dbReference type="ARBA" id="ARBA00006231"/>
    </source>
</evidence>
<comment type="similarity">
    <text evidence="1 2">Belongs to the MAF1 family.</text>
</comment>
<dbReference type="Pfam" id="PF09174">
    <property type="entry name" value="Maf1"/>
    <property type="match status" value="1"/>
</dbReference>
<dbReference type="InterPro" id="IPR038564">
    <property type="entry name" value="Maf1_sf"/>
</dbReference>
<dbReference type="OrthoDB" id="277029at2759"/>
<proteinExistence type="inferred from homology"/>
<keyword evidence="2" id="KW-0678">Repressor</keyword>
<feature type="region of interest" description="Disordered" evidence="3">
    <location>
        <begin position="256"/>
        <end position="277"/>
    </location>
</feature>
<keyword evidence="2" id="KW-0539">Nucleus</keyword>
<evidence type="ECO:0000256" key="2">
    <source>
        <dbReference type="PIRNR" id="PIRNR037240"/>
    </source>
</evidence>
<dbReference type="eggNOG" id="KOG3104">
    <property type="taxonomic scope" value="Eukaryota"/>
</dbReference>
<comment type="function">
    <text evidence="2">Element of the TORC1 signaling pathway that acts as a mediator of diverse signals and that represses RNA polymerase III transcription. Inhibits the de novo assembly of TFIIIB onto DNA.</text>
</comment>
<dbReference type="Gene3D" id="3.40.1000.50">
    <property type="entry name" value="Repressor of RNA polymerase III transcription Maf1"/>
    <property type="match status" value="2"/>
</dbReference>
<keyword evidence="2" id="KW-0805">Transcription regulation</keyword>
<organism evidence="4">
    <name type="scientific">Amphimedon queenslandica</name>
    <name type="common">Sponge</name>
    <dbReference type="NCBI Taxonomy" id="400682"/>
    <lineage>
        <taxon>Eukaryota</taxon>
        <taxon>Metazoa</taxon>
        <taxon>Porifera</taxon>
        <taxon>Demospongiae</taxon>
        <taxon>Heteroscleromorpha</taxon>
        <taxon>Haplosclerida</taxon>
        <taxon>Niphatidae</taxon>
        <taxon>Amphimedon</taxon>
    </lineage>
</organism>
<dbReference type="Proteomes" id="UP000007879">
    <property type="component" value="Unassembled WGS sequence"/>
</dbReference>
<name>A0A1X7TUB1_AMPQE</name>
<accession>A0A1X7TUB1</accession>
<reference evidence="5" key="1">
    <citation type="journal article" date="2010" name="Nature">
        <title>The Amphimedon queenslandica genome and the evolution of animal complexity.</title>
        <authorList>
            <person name="Srivastava M."/>
            <person name="Simakov O."/>
            <person name="Chapman J."/>
            <person name="Fahey B."/>
            <person name="Gauthier M.E."/>
            <person name="Mitros T."/>
            <person name="Richards G.S."/>
            <person name="Conaco C."/>
            <person name="Dacre M."/>
            <person name="Hellsten U."/>
            <person name="Larroux C."/>
            <person name="Putnam N.H."/>
            <person name="Stanke M."/>
            <person name="Adamska M."/>
            <person name="Darling A."/>
            <person name="Degnan S.M."/>
            <person name="Oakley T.H."/>
            <person name="Plachetzki D.C."/>
            <person name="Zhai Y."/>
            <person name="Adamski M."/>
            <person name="Calcino A."/>
            <person name="Cummins S.F."/>
            <person name="Goodstein D.M."/>
            <person name="Harris C."/>
            <person name="Jackson D.J."/>
            <person name="Leys S.P."/>
            <person name="Shu S."/>
            <person name="Woodcroft B.J."/>
            <person name="Vervoort M."/>
            <person name="Kosik K.S."/>
            <person name="Manning G."/>
            <person name="Degnan B.M."/>
            <person name="Rokhsar D.S."/>
        </authorList>
    </citation>
    <scope>NUCLEOTIDE SEQUENCE [LARGE SCALE GENOMIC DNA]</scope>
</reference>
<keyword evidence="2" id="KW-0804">Transcription</keyword>
<evidence type="ECO:0000256" key="3">
    <source>
        <dbReference type="SAM" id="MobiDB-lite"/>
    </source>
</evidence>